<gene>
    <name evidence="2" type="ORF">MKK02DRAFT_41093</name>
</gene>
<comment type="caution">
    <text evidence="2">The sequence shown here is derived from an EMBL/GenBank/DDBJ whole genome shotgun (WGS) entry which is preliminary data.</text>
</comment>
<dbReference type="AlphaFoldDB" id="A0AA38H2P1"/>
<dbReference type="RefSeq" id="XP_052942559.1">
    <property type="nucleotide sequence ID" value="XM_053091432.1"/>
</dbReference>
<feature type="compositionally biased region" description="Polar residues" evidence="1">
    <location>
        <begin position="62"/>
        <end position="76"/>
    </location>
</feature>
<reference evidence="2" key="1">
    <citation type="journal article" date="2022" name="G3 (Bethesda)">
        <title>High quality genome of the basidiomycete yeast Dioszegia hungarica PDD-24b-2 isolated from cloud water.</title>
        <authorList>
            <person name="Jarrige D."/>
            <person name="Haridas S."/>
            <person name="Bleykasten-Grosshans C."/>
            <person name="Joly M."/>
            <person name="Nadalig T."/>
            <person name="Sancelme M."/>
            <person name="Vuilleumier S."/>
            <person name="Grigoriev I.V."/>
            <person name="Amato P."/>
            <person name="Bringel F."/>
        </authorList>
    </citation>
    <scope>NUCLEOTIDE SEQUENCE</scope>
    <source>
        <strain evidence="2">PDD-24b-2</strain>
    </source>
</reference>
<evidence type="ECO:0000313" key="2">
    <source>
        <dbReference type="EMBL" id="KAI9632782.1"/>
    </source>
</evidence>
<dbReference type="GeneID" id="77730637"/>
<evidence type="ECO:0000256" key="1">
    <source>
        <dbReference type="SAM" id="MobiDB-lite"/>
    </source>
</evidence>
<organism evidence="2 3">
    <name type="scientific">Dioszegia hungarica</name>
    <dbReference type="NCBI Taxonomy" id="4972"/>
    <lineage>
        <taxon>Eukaryota</taxon>
        <taxon>Fungi</taxon>
        <taxon>Dikarya</taxon>
        <taxon>Basidiomycota</taxon>
        <taxon>Agaricomycotina</taxon>
        <taxon>Tremellomycetes</taxon>
        <taxon>Tremellales</taxon>
        <taxon>Bulleribasidiaceae</taxon>
        <taxon>Dioszegia</taxon>
    </lineage>
</organism>
<sequence>MPNHLPTLIVTPHGQPNQILYTYLHTEENRVNYLLTPSPQGDLCVAKLYPPNRQANGGGLGNPSSSMSVPTANKQPPNVVRCEASRDLKWTIENTGVMSPIYKIVNQDDTPLYQISKPNPNAEFWTMFYFKYAGHQIPPKRIEFGRVAKNPPEKGGGTRITITGKSDDEKQIWQTLGVGNEDCVEWVVCCACLNLLDDQILQAAEKRAGPTGPASTASSAPAATRPVLSQLQRPGTGPRSAPSPIGANGGGGGGIASTALRSGPPPPRPGPGIASTSSSLPAHPASNLAQTYRQNPPPRMNSGPSQGMGPGSYRGAPPPQQQQQQQQQQQYGGGAPSPGAGPGQGGYDPRRGPPMQGVPGTTGRGGREEILRWMGLDADGGGSWEAGSGKEDGKAQWDRESYWGGQEEGSWEGRGTDIITISIGTGLPAL</sequence>
<dbReference type="Proteomes" id="UP001164286">
    <property type="component" value="Unassembled WGS sequence"/>
</dbReference>
<feature type="compositionally biased region" description="Gly residues" evidence="1">
    <location>
        <begin position="331"/>
        <end position="346"/>
    </location>
</feature>
<dbReference type="EMBL" id="JAKWFO010000014">
    <property type="protein sequence ID" value="KAI9632782.1"/>
    <property type="molecule type" value="Genomic_DNA"/>
</dbReference>
<accession>A0AA38H2P1</accession>
<feature type="compositionally biased region" description="Low complexity" evidence="1">
    <location>
        <begin position="321"/>
        <end position="330"/>
    </location>
</feature>
<feature type="region of interest" description="Disordered" evidence="1">
    <location>
        <begin position="207"/>
        <end position="415"/>
    </location>
</feature>
<feature type="compositionally biased region" description="Low complexity" evidence="1">
    <location>
        <begin position="209"/>
        <end position="224"/>
    </location>
</feature>
<name>A0AA38H2P1_9TREE</name>
<feature type="compositionally biased region" description="Basic and acidic residues" evidence="1">
    <location>
        <begin position="388"/>
        <end position="401"/>
    </location>
</feature>
<protein>
    <submittedName>
        <fullName evidence="2">Uncharacterized protein</fullName>
    </submittedName>
</protein>
<keyword evidence="3" id="KW-1185">Reference proteome</keyword>
<proteinExistence type="predicted"/>
<feature type="region of interest" description="Disordered" evidence="1">
    <location>
        <begin position="54"/>
        <end position="78"/>
    </location>
</feature>
<evidence type="ECO:0000313" key="3">
    <source>
        <dbReference type="Proteomes" id="UP001164286"/>
    </source>
</evidence>